<reference evidence="6 7" key="1">
    <citation type="submission" date="2020-07" db="EMBL/GenBank/DDBJ databases">
        <title>Thermoactinomyces phylogeny.</title>
        <authorList>
            <person name="Dunlap C."/>
        </authorList>
    </citation>
    <scope>NUCLEOTIDE SEQUENCE [LARGE SCALE GENOMIC DNA]</scope>
    <source>
        <strain evidence="6 7">AMNI-1</strain>
    </source>
</reference>
<dbReference type="Pfam" id="PF00924">
    <property type="entry name" value="MS_channel_2nd"/>
    <property type="match status" value="1"/>
</dbReference>
<keyword evidence="2" id="KW-1003">Cell membrane</keyword>
<evidence type="ECO:0000256" key="2">
    <source>
        <dbReference type="ARBA" id="ARBA00022475"/>
    </source>
</evidence>
<dbReference type="Gene3D" id="1.10.287.1260">
    <property type="match status" value="1"/>
</dbReference>
<keyword evidence="3" id="KW-0472">Membrane</keyword>
<dbReference type="InterPro" id="IPR006685">
    <property type="entry name" value="MscS_channel_2nd"/>
</dbReference>
<keyword evidence="7" id="KW-1185">Reference proteome</keyword>
<dbReference type="GO" id="GO:0005886">
    <property type="term" value="C:plasma membrane"/>
    <property type="evidence" value="ECO:0007669"/>
    <property type="project" value="UniProtKB-SubCell"/>
</dbReference>
<evidence type="ECO:0000259" key="4">
    <source>
        <dbReference type="Pfam" id="PF00924"/>
    </source>
</evidence>
<accession>A0A7W1XRX1</accession>
<comment type="caution">
    <text evidence="6">The sequence shown here is derived from an EMBL/GenBank/DDBJ whole genome shotgun (WGS) entry which is preliminary data.</text>
</comment>
<dbReference type="InterPro" id="IPR011014">
    <property type="entry name" value="MscS_channel_TM-2"/>
</dbReference>
<dbReference type="Pfam" id="PF21088">
    <property type="entry name" value="MS_channel_1st"/>
    <property type="match status" value="1"/>
</dbReference>
<protein>
    <submittedName>
        <fullName evidence="6">Mechanosensitive ion channel</fullName>
    </submittedName>
</protein>
<evidence type="ECO:0000256" key="3">
    <source>
        <dbReference type="SAM" id="Phobius"/>
    </source>
</evidence>
<feature type="domain" description="Mechanosensitive ion channel transmembrane helices 2/3" evidence="5">
    <location>
        <begin position="67"/>
        <end position="107"/>
    </location>
</feature>
<keyword evidence="3" id="KW-1133">Transmembrane helix</keyword>
<evidence type="ECO:0000313" key="6">
    <source>
        <dbReference type="EMBL" id="MBA4601915.1"/>
    </source>
</evidence>
<dbReference type="GO" id="GO:0008381">
    <property type="term" value="F:mechanosensitive monoatomic ion channel activity"/>
    <property type="evidence" value="ECO:0007669"/>
    <property type="project" value="InterPro"/>
</dbReference>
<sequence>MMNIQSLLNSHWGSIVASLFAAGIIILLTVIGIVVARKIIVRLTTHSQLVKSTQQRVKTIQSILVNTITYVIIFIAFVSILAQFKINVSALLASAGVLGLAIGFGAKDLVTDIVSGFFMLLEDQVQVGEEVTVNGFSG</sequence>
<dbReference type="AlphaFoldDB" id="A0A7W1XRX1"/>
<comment type="subcellular location">
    <subcellularLocation>
        <location evidence="1">Cell membrane</location>
    </subcellularLocation>
</comment>
<feature type="non-terminal residue" evidence="6">
    <location>
        <position position="138"/>
    </location>
</feature>
<feature type="transmembrane region" description="Helical" evidence="3">
    <location>
        <begin position="12"/>
        <end position="36"/>
    </location>
</feature>
<name>A0A7W1XRX1_9BACL</name>
<dbReference type="SUPFAM" id="SSF82861">
    <property type="entry name" value="Mechanosensitive channel protein MscS (YggB), transmembrane region"/>
    <property type="match status" value="1"/>
</dbReference>
<feature type="transmembrane region" description="Helical" evidence="3">
    <location>
        <begin position="90"/>
        <end position="110"/>
    </location>
</feature>
<gene>
    <name evidence="6" type="ORF">H2C83_06195</name>
</gene>
<keyword evidence="3" id="KW-0812">Transmembrane</keyword>
<proteinExistence type="predicted"/>
<dbReference type="RefSeq" id="WP_181738901.1">
    <property type="nucleotide sequence ID" value="NZ_JACEOL010000019.1"/>
</dbReference>
<dbReference type="InterPro" id="IPR045276">
    <property type="entry name" value="YbiO_bact"/>
</dbReference>
<evidence type="ECO:0000256" key="1">
    <source>
        <dbReference type="ARBA" id="ARBA00004236"/>
    </source>
</evidence>
<organism evidence="6 7">
    <name type="scientific">Thermoactinomyces mirandus</name>
    <dbReference type="NCBI Taxonomy" id="2756294"/>
    <lineage>
        <taxon>Bacteria</taxon>
        <taxon>Bacillati</taxon>
        <taxon>Bacillota</taxon>
        <taxon>Bacilli</taxon>
        <taxon>Bacillales</taxon>
        <taxon>Thermoactinomycetaceae</taxon>
        <taxon>Thermoactinomyces</taxon>
    </lineage>
</organism>
<dbReference type="Proteomes" id="UP000538292">
    <property type="component" value="Unassembled WGS sequence"/>
</dbReference>
<feature type="transmembrane region" description="Helical" evidence="3">
    <location>
        <begin position="63"/>
        <end position="84"/>
    </location>
</feature>
<evidence type="ECO:0000259" key="5">
    <source>
        <dbReference type="Pfam" id="PF21088"/>
    </source>
</evidence>
<dbReference type="PANTHER" id="PTHR30460">
    <property type="entry name" value="MODERATE CONDUCTANCE MECHANOSENSITIVE CHANNEL YBIO"/>
    <property type="match status" value="1"/>
</dbReference>
<evidence type="ECO:0000313" key="7">
    <source>
        <dbReference type="Proteomes" id="UP000538292"/>
    </source>
</evidence>
<dbReference type="EMBL" id="JACEOL010000019">
    <property type="protein sequence ID" value="MBA4601915.1"/>
    <property type="molecule type" value="Genomic_DNA"/>
</dbReference>
<dbReference type="InterPro" id="IPR049142">
    <property type="entry name" value="MS_channel_1st"/>
</dbReference>
<dbReference type="PANTHER" id="PTHR30460:SF0">
    <property type="entry name" value="MODERATE CONDUCTANCE MECHANOSENSITIVE CHANNEL YBIO"/>
    <property type="match status" value="1"/>
</dbReference>
<feature type="domain" description="Mechanosensitive ion channel MscS" evidence="4">
    <location>
        <begin position="108"/>
        <end position="138"/>
    </location>
</feature>